<evidence type="ECO:0000313" key="3">
    <source>
        <dbReference type="Proteomes" id="UP000179807"/>
    </source>
</evidence>
<evidence type="ECO:0000313" key="2">
    <source>
        <dbReference type="EMBL" id="OHT10905.1"/>
    </source>
</evidence>
<dbReference type="Proteomes" id="UP000179807">
    <property type="component" value="Unassembled WGS sequence"/>
</dbReference>
<reference evidence="2" key="1">
    <citation type="submission" date="2016-10" db="EMBL/GenBank/DDBJ databases">
        <authorList>
            <person name="Benchimol M."/>
            <person name="Almeida L.G."/>
            <person name="Vasconcelos A.T."/>
            <person name="Perreira-Neves A."/>
            <person name="Rosa I.A."/>
            <person name="Tasca T."/>
            <person name="Bogo M.R."/>
            <person name="de Souza W."/>
        </authorList>
    </citation>
    <scope>NUCLEOTIDE SEQUENCE [LARGE SCALE GENOMIC DNA]</scope>
    <source>
        <strain evidence="2">K</strain>
    </source>
</reference>
<name>A0A1J4KHQ0_9EUKA</name>
<dbReference type="VEuPathDB" id="TrichDB:TRFO_19709"/>
<dbReference type="GeneID" id="94835659"/>
<gene>
    <name evidence="2" type="ORF">TRFO_19709</name>
</gene>
<evidence type="ECO:0000256" key="1">
    <source>
        <dbReference type="SAM" id="Phobius"/>
    </source>
</evidence>
<proteinExistence type="predicted"/>
<dbReference type="RefSeq" id="XP_068364041.1">
    <property type="nucleotide sequence ID" value="XM_068500955.1"/>
</dbReference>
<protein>
    <submittedName>
        <fullName evidence="2">Uncharacterized protein</fullName>
    </submittedName>
</protein>
<feature type="transmembrane region" description="Helical" evidence="1">
    <location>
        <begin position="242"/>
        <end position="266"/>
    </location>
</feature>
<comment type="caution">
    <text evidence="2">The sequence shown here is derived from an EMBL/GenBank/DDBJ whole genome shotgun (WGS) entry which is preliminary data.</text>
</comment>
<keyword evidence="1" id="KW-0812">Transmembrane</keyword>
<accession>A0A1J4KHQ0</accession>
<dbReference type="AlphaFoldDB" id="A0A1J4KHQ0"/>
<organism evidence="2 3">
    <name type="scientific">Tritrichomonas foetus</name>
    <dbReference type="NCBI Taxonomy" id="1144522"/>
    <lineage>
        <taxon>Eukaryota</taxon>
        <taxon>Metamonada</taxon>
        <taxon>Parabasalia</taxon>
        <taxon>Tritrichomonadida</taxon>
        <taxon>Tritrichomonadidae</taxon>
        <taxon>Tritrichomonas</taxon>
    </lineage>
</organism>
<keyword evidence="1" id="KW-1133">Transmembrane helix</keyword>
<keyword evidence="1" id="KW-0472">Membrane</keyword>
<dbReference type="EMBL" id="MLAK01000599">
    <property type="protein sequence ID" value="OHT10905.1"/>
    <property type="molecule type" value="Genomic_DNA"/>
</dbReference>
<keyword evidence="3" id="KW-1185">Reference proteome</keyword>
<sequence>MIEFLFLYTYSSCFGTLYITNIPKTYTIDLLPNTSFCINSTSIGSYFLKGLSGEAHFSFYNVTHYGKKLDNTTSMNAVRSTDSLLSIEISSQKAETVTFTAGAFQNICILGFYYSNKPNTELILQQPYIINYDDKCMMVHRYNDTEMYLDYDTEEDHDFVDINNDIDFSVSGIGSLSLGPDVVSVRFWSDFAKLSNYVKINVSSKCENLDSETGYFGTYRPLIPPRTTANPPDDSQQLSKSMIIAICFGVVISVAGLVSTFIYCIFCGETVIERETGQQYYINDQQLQHVSHTRFISTPLLEEEIKNSDLQ</sequence>